<feature type="region of interest" description="Disordered" evidence="7">
    <location>
        <begin position="224"/>
        <end position="270"/>
    </location>
</feature>
<dbReference type="GO" id="GO:0046982">
    <property type="term" value="F:protein heterodimerization activity"/>
    <property type="evidence" value="ECO:0007669"/>
    <property type="project" value="InterPro"/>
</dbReference>
<evidence type="ECO:0000256" key="3">
    <source>
        <dbReference type="ARBA" id="ARBA00017307"/>
    </source>
</evidence>
<evidence type="ECO:0000256" key="5">
    <source>
        <dbReference type="ARBA" id="ARBA00023163"/>
    </source>
</evidence>
<evidence type="ECO:0000313" key="11">
    <source>
        <dbReference type="Proteomes" id="UP000886998"/>
    </source>
</evidence>
<comment type="similarity">
    <text evidence="2">Belongs to the TAF8 family.</text>
</comment>
<feature type="domain" description="Transcription factor TFIID subunit 8 C-terminal" evidence="9">
    <location>
        <begin position="131"/>
        <end position="179"/>
    </location>
</feature>
<evidence type="ECO:0000259" key="8">
    <source>
        <dbReference type="Pfam" id="PF07524"/>
    </source>
</evidence>
<gene>
    <name evidence="10" type="primary">TAF8</name>
    <name evidence="10" type="ORF">TNIN_323771</name>
</gene>
<name>A0A8X6JS79_9ARAC</name>
<keyword evidence="11" id="KW-1185">Reference proteome</keyword>
<evidence type="ECO:0000256" key="7">
    <source>
        <dbReference type="SAM" id="MobiDB-lite"/>
    </source>
</evidence>
<comment type="caution">
    <text evidence="10">The sequence shown here is derived from an EMBL/GenBank/DDBJ whole genome shotgun (WGS) entry which is preliminary data.</text>
</comment>
<keyword evidence="6" id="KW-0539">Nucleus</keyword>
<reference evidence="10" key="1">
    <citation type="submission" date="2020-08" db="EMBL/GenBank/DDBJ databases">
        <title>Multicomponent nature underlies the extraordinary mechanical properties of spider dragline silk.</title>
        <authorList>
            <person name="Kono N."/>
            <person name="Nakamura H."/>
            <person name="Mori M."/>
            <person name="Yoshida Y."/>
            <person name="Ohtoshi R."/>
            <person name="Malay A.D."/>
            <person name="Moran D.A.P."/>
            <person name="Tomita M."/>
            <person name="Numata K."/>
            <person name="Arakawa K."/>
        </authorList>
    </citation>
    <scope>NUCLEOTIDE SEQUENCE</scope>
</reference>
<feature type="domain" description="Bromodomain associated" evidence="8">
    <location>
        <begin position="55"/>
        <end position="91"/>
    </location>
</feature>
<feature type="compositionally biased region" description="Basic and acidic residues" evidence="7">
    <location>
        <begin position="237"/>
        <end position="248"/>
    </location>
</feature>
<dbReference type="PANTHER" id="PTHR46469">
    <property type="entry name" value="TRANSCRIPTION INITIATION FACTOR TFIID SUBUNIT 8"/>
    <property type="match status" value="1"/>
</dbReference>
<organism evidence="10 11">
    <name type="scientific">Trichonephila inaurata madagascariensis</name>
    <dbReference type="NCBI Taxonomy" id="2747483"/>
    <lineage>
        <taxon>Eukaryota</taxon>
        <taxon>Metazoa</taxon>
        <taxon>Ecdysozoa</taxon>
        <taxon>Arthropoda</taxon>
        <taxon>Chelicerata</taxon>
        <taxon>Arachnida</taxon>
        <taxon>Araneae</taxon>
        <taxon>Araneomorphae</taxon>
        <taxon>Entelegynae</taxon>
        <taxon>Araneoidea</taxon>
        <taxon>Nephilidae</taxon>
        <taxon>Trichonephila</taxon>
        <taxon>Trichonephila inaurata</taxon>
    </lineage>
</organism>
<dbReference type="GO" id="GO:0005669">
    <property type="term" value="C:transcription factor TFIID complex"/>
    <property type="evidence" value="ECO:0007669"/>
    <property type="project" value="InterPro"/>
</dbReference>
<accession>A0A8X6JS79</accession>
<evidence type="ECO:0000256" key="6">
    <source>
        <dbReference type="ARBA" id="ARBA00023242"/>
    </source>
</evidence>
<dbReference type="GO" id="GO:0006367">
    <property type="term" value="P:transcription initiation at RNA polymerase II promoter"/>
    <property type="evidence" value="ECO:0007669"/>
    <property type="project" value="TreeGrafter"/>
</dbReference>
<evidence type="ECO:0000256" key="2">
    <source>
        <dbReference type="ARBA" id="ARBA00008767"/>
    </source>
</evidence>
<dbReference type="InterPro" id="IPR019473">
    <property type="entry name" value="TFIID_su8_C"/>
</dbReference>
<dbReference type="InterPro" id="IPR009072">
    <property type="entry name" value="Histone-fold"/>
</dbReference>
<sequence length="270" mass="30813">SIGVFALSFRKKRVLHPYLPNFLPSRANSWMLRSYVASEGQDEPHQGQQRSLEVIFELARSSRAFCELSGRTEPIVSDVVMALVEMGVNIESLIPFAKRPNRVTLPNPASLPRPTTSRILQAGDKRSLPGYIPEHYPSFPDPHTYIRTPTHRQPITEYEIIREKAASQKRDTERALTRFIAKTGNTHSLYPDDVSLFPLVACKPCPNPYFSALLFTDQIFDEEETENSNKAASPPYTHEDSENQKDSNTDNDIMDNPYLRPAKLQRKRRK</sequence>
<dbReference type="InterPro" id="IPR006565">
    <property type="entry name" value="BTP"/>
</dbReference>
<keyword evidence="5" id="KW-0804">Transcription</keyword>
<proteinExistence type="inferred from homology"/>
<evidence type="ECO:0000313" key="10">
    <source>
        <dbReference type="EMBL" id="GFS33436.1"/>
    </source>
</evidence>
<dbReference type="CDD" id="cd08049">
    <property type="entry name" value="TAF8"/>
    <property type="match status" value="1"/>
</dbReference>
<dbReference type="Gene3D" id="1.10.20.10">
    <property type="entry name" value="Histone, subunit A"/>
    <property type="match status" value="1"/>
</dbReference>
<dbReference type="OrthoDB" id="2193813at2759"/>
<dbReference type="AlphaFoldDB" id="A0A8X6JS79"/>
<protein>
    <recommendedName>
        <fullName evidence="3">Transcription initiation factor TFIID subunit 8</fullName>
    </recommendedName>
</protein>
<evidence type="ECO:0000256" key="1">
    <source>
        <dbReference type="ARBA" id="ARBA00004123"/>
    </source>
</evidence>
<dbReference type="PANTHER" id="PTHR46469:SF1">
    <property type="entry name" value="TRANSCRIPTION INITIATION FACTOR TFIID SUBUNIT 8"/>
    <property type="match status" value="1"/>
</dbReference>
<keyword evidence="4" id="KW-0805">Transcription regulation</keyword>
<dbReference type="Proteomes" id="UP000886998">
    <property type="component" value="Unassembled WGS sequence"/>
</dbReference>
<dbReference type="Pfam" id="PF10406">
    <property type="entry name" value="TAF8_C"/>
    <property type="match status" value="1"/>
</dbReference>
<dbReference type="EMBL" id="BMAV01024483">
    <property type="protein sequence ID" value="GFS33436.1"/>
    <property type="molecule type" value="Genomic_DNA"/>
</dbReference>
<comment type="subcellular location">
    <subcellularLocation>
        <location evidence="1">Nucleus</location>
    </subcellularLocation>
</comment>
<dbReference type="InterPro" id="IPR037818">
    <property type="entry name" value="TAF8"/>
</dbReference>
<feature type="non-terminal residue" evidence="10">
    <location>
        <position position="1"/>
    </location>
</feature>
<evidence type="ECO:0000259" key="9">
    <source>
        <dbReference type="Pfam" id="PF10406"/>
    </source>
</evidence>
<evidence type="ECO:0000256" key="4">
    <source>
        <dbReference type="ARBA" id="ARBA00023015"/>
    </source>
</evidence>
<dbReference type="Pfam" id="PF07524">
    <property type="entry name" value="Bromo_TP"/>
    <property type="match status" value="1"/>
</dbReference>